<gene>
    <name evidence="1" type="ORF">SCALOS_LOCUS5521</name>
</gene>
<feature type="non-terminal residue" evidence="1">
    <location>
        <position position="1"/>
    </location>
</feature>
<protein>
    <submittedName>
        <fullName evidence="1">7751_t:CDS:1</fullName>
    </submittedName>
</protein>
<dbReference type="Proteomes" id="UP000789860">
    <property type="component" value="Unassembled WGS sequence"/>
</dbReference>
<name>A0ACA9M1D0_9GLOM</name>
<keyword evidence="2" id="KW-1185">Reference proteome</keyword>
<comment type="caution">
    <text evidence="1">The sequence shown here is derived from an EMBL/GenBank/DDBJ whole genome shotgun (WGS) entry which is preliminary data.</text>
</comment>
<reference evidence="1" key="1">
    <citation type="submission" date="2021-06" db="EMBL/GenBank/DDBJ databases">
        <authorList>
            <person name="Kallberg Y."/>
            <person name="Tangrot J."/>
            <person name="Rosling A."/>
        </authorList>
    </citation>
    <scope>NUCLEOTIDE SEQUENCE</scope>
    <source>
        <strain evidence="1">AU212A</strain>
    </source>
</reference>
<evidence type="ECO:0000313" key="1">
    <source>
        <dbReference type="EMBL" id="CAG8561391.1"/>
    </source>
</evidence>
<dbReference type="EMBL" id="CAJVPM010009135">
    <property type="protein sequence ID" value="CAG8561391.1"/>
    <property type="molecule type" value="Genomic_DNA"/>
</dbReference>
<sequence>VKLTIIEIMETISSNDIVDTGEDMSLVVKTSEDISFKDDCVVVDSGDTDFAVDSDEDISFAFDNSKDTSLTVDNNEDIANNESVNSTINPSNSDTSTDRNTTGTLATHLNSKHKKNISLKQQMLLCFATTLYTPKEEKRVNEINRKVEYLKPELDIDTCWNSTFLILQKFNRIKEILEYLVAKNKKQLEDLWLDESGWDQIDAILELLEPIYKATLLLSASSYPAISNVCLVFMGLLRHLDQYLSNHEMNECYMVQSIMHKLDEYWGIIEKSTVLLTLLNPHSKLMTFVTCEARSTAVSVLHEHMLSYGEAPSNTSTTKQRKENKKTNQRLFFESLLQEENAALVENDKMARDYLSIQGTSVQSERAFSIAAHTITKIRSNFSSNLARAVLCLKSWITKVHDDYYDYDKL</sequence>
<organism evidence="1 2">
    <name type="scientific">Scutellospora calospora</name>
    <dbReference type="NCBI Taxonomy" id="85575"/>
    <lineage>
        <taxon>Eukaryota</taxon>
        <taxon>Fungi</taxon>
        <taxon>Fungi incertae sedis</taxon>
        <taxon>Mucoromycota</taxon>
        <taxon>Glomeromycotina</taxon>
        <taxon>Glomeromycetes</taxon>
        <taxon>Diversisporales</taxon>
        <taxon>Gigasporaceae</taxon>
        <taxon>Scutellospora</taxon>
    </lineage>
</organism>
<accession>A0ACA9M1D0</accession>
<evidence type="ECO:0000313" key="2">
    <source>
        <dbReference type="Proteomes" id="UP000789860"/>
    </source>
</evidence>
<proteinExistence type="predicted"/>